<evidence type="ECO:0000313" key="4">
    <source>
        <dbReference type="Proteomes" id="UP000284842"/>
    </source>
</evidence>
<reference evidence="3 4" key="1">
    <citation type="journal article" date="2018" name="Evol. Lett.">
        <title>Horizontal gene cluster transfer increased hallucinogenic mushroom diversity.</title>
        <authorList>
            <person name="Reynolds H.T."/>
            <person name="Vijayakumar V."/>
            <person name="Gluck-Thaler E."/>
            <person name="Korotkin H.B."/>
            <person name="Matheny P.B."/>
            <person name="Slot J.C."/>
        </authorList>
    </citation>
    <scope>NUCLEOTIDE SEQUENCE [LARGE SCALE GENOMIC DNA]</scope>
    <source>
        <strain evidence="3 4">2629</strain>
    </source>
</reference>
<feature type="compositionally biased region" description="Polar residues" evidence="1">
    <location>
        <begin position="584"/>
        <end position="593"/>
    </location>
</feature>
<feature type="region of interest" description="Disordered" evidence="1">
    <location>
        <begin position="97"/>
        <end position="130"/>
    </location>
</feature>
<proteinExistence type="predicted"/>
<feature type="compositionally biased region" description="Acidic residues" evidence="1">
    <location>
        <begin position="67"/>
        <end position="78"/>
    </location>
</feature>
<evidence type="ECO:0000256" key="1">
    <source>
        <dbReference type="SAM" id="MobiDB-lite"/>
    </source>
</evidence>
<dbReference type="InterPro" id="IPR041457">
    <property type="entry name" value="CxC2_KDZ-assoc"/>
</dbReference>
<gene>
    <name evidence="3" type="ORF">CVT24_005478</name>
</gene>
<dbReference type="InParanoid" id="A0A409YCA2"/>
<dbReference type="InterPro" id="IPR040521">
    <property type="entry name" value="KDZ"/>
</dbReference>
<dbReference type="Pfam" id="PF18758">
    <property type="entry name" value="KDZ"/>
    <property type="match status" value="1"/>
</dbReference>
<sequence length="954" mass="107711">DTTVKPVAQVPFPDEEASRDLVEQNWLQNGTYPDVKDSALSTEIEKMQVDSEHSKNESDIDTSMSPPEDEGSEEDEERAADLVFEEQLRALYHEHCSKSETQNDSQHEHSQPLNAVHPCEPDVRQPPQSKSVDLVRVVHINGVHYARMISCNCHGSGELVTDLVASRLMPASFTMIRTLFTTHVLNWSRLCNLELKSSGYQFHRLLQRMTQPLDPASVDNLYHVFRRMTRLWRWLLKLKWAGYGHNSNMASIVNGILAIFCPACPQPGVNLPEDWAKNASDPLFYRTFVADGNFKADHVEQNGDSKAFGLYDGAGIMPNQKEYKEHLESKDVVVTSTKAPCENTFKAIEAAMVSSKACDRTGVVGIACARHGCYCPASLVDLFRGEQQKNVDYAFVQALKNSNVDSRQRVTLMYDIACQYYVHLRERIDKFLPPHLRDIVIDRAIGLFHVHAHKDDCFFRFSPTFIPGLGMVAGEILESLWAELNVISPSMRTASLPHRAEALDDHATDSNHRKTLNISTALCDRYSNAQASAKDHLEQFEKLTEEAGPQLVSVWTEAIVTAEAHRLESPAVMDIYKTQREKASQGSQTQGTHATAERGLETPNESHPLVQQYFDLAIFVEEQQHEVRGLLKQASQSDMSDKDTSNMAINSIDSKINSLREALIPLVTKLQQLQSQIVGLKSSEDASSRSNIGEEDDVIVERIEQYQICLPSNVLGTRNLPADLITGELNARIRQANTHLQQIREMVAEKSLQFSHLKRNAPTKSVATRATEKSKAIGLRINYHSRMYKHCREQILKLQPETAIQNAYPELHSKDIQATTIMIAPNQAGSTGLDKMKLSWIWNSRSEVHCGPGTASTDIQREEFLRVHWLRARALSNRWQEELRLLCHEMNWSVRYFMKKAADWKQATENKGKSTPGALAYARRKRDAWLRLAICADIRFKAACQLYVSPISSV</sequence>
<feature type="domain" description="CxC2-like cysteine cluster KDZ transposase-associated" evidence="2">
    <location>
        <begin position="131"/>
        <end position="211"/>
    </location>
</feature>
<dbReference type="AlphaFoldDB" id="A0A409YCA2"/>
<keyword evidence="4" id="KW-1185">Reference proteome</keyword>
<dbReference type="OrthoDB" id="3214502at2759"/>
<feature type="region of interest" description="Disordered" evidence="1">
    <location>
        <begin position="579"/>
        <end position="604"/>
    </location>
</feature>
<feature type="region of interest" description="Disordered" evidence="1">
    <location>
        <begin position="1"/>
        <end position="78"/>
    </location>
</feature>
<evidence type="ECO:0000313" key="3">
    <source>
        <dbReference type="EMBL" id="PPR00632.1"/>
    </source>
</evidence>
<comment type="caution">
    <text evidence="3">The sequence shown here is derived from an EMBL/GenBank/DDBJ whole genome shotgun (WGS) entry which is preliminary data.</text>
</comment>
<dbReference type="PANTHER" id="PTHR33096">
    <property type="entry name" value="CXC2 DOMAIN-CONTAINING PROTEIN"/>
    <property type="match status" value="1"/>
</dbReference>
<dbReference type="EMBL" id="NHTK01001300">
    <property type="protein sequence ID" value="PPR00632.1"/>
    <property type="molecule type" value="Genomic_DNA"/>
</dbReference>
<dbReference type="Pfam" id="PF18803">
    <property type="entry name" value="CxC2"/>
    <property type="match status" value="1"/>
</dbReference>
<evidence type="ECO:0000259" key="2">
    <source>
        <dbReference type="Pfam" id="PF18803"/>
    </source>
</evidence>
<feature type="compositionally biased region" description="Basic and acidic residues" evidence="1">
    <location>
        <begin position="43"/>
        <end position="58"/>
    </location>
</feature>
<feature type="non-terminal residue" evidence="3">
    <location>
        <position position="1"/>
    </location>
</feature>
<protein>
    <recommendedName>
        <fullName evidence="2">CxC2-like cysteine cluster KDZ transposase-associated domain-containing protein</fullName>
    </recommendedName>
</protein>
<name>A0A409YCA2_9AGAR</name>
<dbReference type="Proteomes" id="UP000284842">
    <property type="component" value="Unassembled WGS sequence"/>
</dbReference>
<dbReference type="PANTHER" id="PTHR33096:SF1">
    <property type="entry name" value="CXC1-LIKE CYSTEINE CLUSTER ASSOCIATED WITH KDZ TRANSPOSASES DOMAIN-CONTAINING PROTEIN"/>
    <property type="match status" value="1"/>
</dbReference>
<accession>A0A409YCA2</accession>
<organism evidence="3 4">
    <name type="scientific">Panaeolus cyanescens</name>
    <dbReference type="NCBI Taxonomy" id="181874"/>
    <lineage>
        <taxon>Eukaryota</taxon>
        <taxon>Fungi</taxon>
        <taxon>Dikarya</taxon>
        <taxon>Basidiomycota</taxon>
        <taxon>Agaricomycotina</taxon>
        <taxon>Agaricomycetes</taxon>
        <taxon>Agaricomycetidae</taxon>
        <taxon>Agaricales</taxon>
        <taxon>Agaricineae</taxon>
        <taxon>Galeropsidaceae</taxon>
        <taxon>Panaeolus</taxon>
    </lineage>
</organism>